<proteinExistence type="inferred from homology"/>
<comment type="subcellular location">
    <subcellularLocation>
        <location evidence="1 10">Cell membrane</location>
        <topology evidence="1 10">Multi-pass membrane protein</topology>
    </subcellularLocation>
</comment>
<name>A0A173LGQ3_9ACTN</name>
<keyword evidence="6 10" id="KW-0407">Ion channel</keyword>
<evidence type="ECO:0000313" key="11">
    <source>
        <dbReference type="EMBL" id="ANI90969.1"/>
    </source>
</evidence>
<evidence type="ECO:0000256" key="4">
    <source>
        <dbReference type="ARBA" id="ARBA00022989"/>
    </source>
</evidence>
<dbReference type="KEGG" id="dtm:BJL86_0158"/>
<keyword evidence="3 10" id="KW-0812">Transmembrane</keyword>
<evidence type="ECO:0000256" key="8">
    <source>
        <dbReference type="ARBA" id="ARBA00035585"/>
    </source>
</evidence>
<dbReference type="PANTHER" id="PTHR28259:SF1">
    <property type="entry name" value="FLUORIDE EXPORT PROTEIN 1-RELATED"/>
    <property type="match status" value="1"/>
</dbReference>
<dbReference type="EMBL" id="CP015961">
    <property type="protein sequence ID" value="ANI90969.1"/>
    <property type="molecule type" value="Genomic_DNA"/>
</dbReference>
<gene>
    <name evidence="10" type="primary">fluC</name>
    <name evidence="10" type="synonym">crcB</name>
    <name evidence="11" type="ORF">BJL86_0158</name>
</gene>
<comment type="activity regulation">
    <text evidence="10">Na(+) is not transported, but it plays an essential structural role and its presence is essential for fluoride channel function.</text>
</comment>
<organism evidence="11 12">
    <name type="scientific">Dietzia timorensis</name>
    <dbReference type="NCBI Taxonomy" id="499555"/>
    <lineage>
        <taxon>Bacteria</taxon>
        <taxon>Bacillati</taxon>
        <taxon>Actinomycetota</taxon>
        <taxon>Actinomycetes</taxon>
        <taxon>Mycobacteriales</taxon>
        <taxon>Dietziaceae</taxon>
        <taxon>Dietzia</taxon>
    </lineage>
</organism>
<keyword evidence="10" id="KW-0915">Sodium</keyword>
<evidence type="ECO:0000256" key="6">
    <source>
        <dbReference type="ARBA" id="ARBA00023303"/>
    </source>
</evidence>
<accession>A0A173LGQ3</accession>
<comment type="function">
    <text evidence="9 10">Fluoride-specific ion channel. Important for reducing fluoride concentration in the cell, thus reducing its toxicity.</text>
</comment>
<evidence type="ECO:0000256" key="10">
    <source>
        <dbReference type="HAMAP-Rule" id="MF_00454"/>
    </source>
</evidence>
<dbReference type="HAMAP" id="MF_00454">
    <property type="entry name" value="FluC"/>
    <property type="match status" value="1"/>
</dbReference>
<keyword evidence="2 10" id="KW-1003">Cell membrane</keyword>
<dbReference type="Pfam" id="PF02537">
    <property type="entry name" value="CRCB"/>
    <property type="match status" value="1"/>
</dbReference>
<dbReference type="GO" id="GO:0140114">
    <property type="term" value="P:cellular detoxification of fluoride"/>
    <property type="evidence" value="ECO:0007669"/>
    <property type="project" value="UniProtKB-UniRule"/>
</dbReference>
<dbReference type="GO" id="GO:0062054">
    <property type="term" value="F:fluoride channel activity"/>
    <property type="evidence" value="ECO:0007669"/>
    <property type="project" value="UniProtKB-UniRule"/>
</dbReference>
<comment type="similarity">
    <text evidence="7 10">Belongs to the fluoride channel Fluc/FEX (TC 1.A.43) family.</text>
</comment>
<feature type="binding site" evidence="10">
    <location>
        <position position="75"/>
    </location>
    <ligand>
        <name>Na(+)</name>
        <dbReference type="ChEBI" id="CHEBI:29101"/>
        <note>structural</note>
    </ligand>
</feature>
<dbReference type="Proteomes" id="UP000186104">
    <property type="component" value="Chromosome"/>
</dbReference>
<evidence type="ECO:0000256" key="5">
    <source>
        <dbReference type="ARBA" id="ARBA00023136"/>
    </source>
</evidence>
<dbReference type="GO" id="GO:0005886">
    <property type="term" value="C:plasma membrane"/>
    <property type="evidence" value="ECO:0007669"/>
    <property type="project" value="UniProtKB-SubCell"/>
</dbReference>
<evidence type="ECO:0000256" key="3">
    <source>
        <dbReference type="ARBA" id="ARBA00022692"/>
    </source>
</evidence>
<keyword evidence="10" id="KW-0406">Ion transport</keyword>
<dbReference type="OrthoDB" id="5148600at2"/>
<keyword evidence="12" id="KW-1185">Reference proteome</keyword>
<dbReference type="InterPro" id="IPR003691">
    <property type="entry name" value="FluC"/>
</dbReference>
<evidence type="ECO:0000256" key="7">
    <source>
        <dbReference type="ARBA" id="ARBA00035120"/>
    </source>
</evidence>
<reference evidence="11 12" key="1">
    <citation type="submission" date="2016-06" db="EMBL/GenBank/DDBJ databases">
        <title>Complete genome sequence of a saline-alkali tolerant type strain Dietzia timorensis ID05-A0528T.</title>
        <authorList>
            <person name="Wu X."/>
        </authorList>
    </citation>
    <scope>NUCLEOTIDE SEQUENCE [LARGE SCALE GENOMIC DNA]</scope>
    <source>
        <strain evidence="11 12">ID05-A0528</strain>
    </source>
</reference>
<feature type="binding site" evidence="10">
    <location>
        <position position="72"/>
    </location>
    <ligand>
        <name>Na(+)</name>
        <dbReference type="ChEBI" id="CHEBI:29101"/>
        <note>structural</note>
    </ligand>
</feature>
<evidence type="ECO:0000256" key="2">
    <source>
        <dbReference type="ARBA" id="ARBA00022475"/>
    </source>
</evidence>
<keyword evidence="10" id="KW-0479">Metal-binding</keyword>
<keyword evidence="4 10" id="KW-1133">Transmembrane helix</keyword>
<feature type="transmembrane region" description="Helical" evidence="10">
    <location>
        <begin position="32"/>
        <end position="54"/>
    </location>
</feature>
<evidence type="ECO:0000256" key="9">
    <source>
        <dbReference type="ARBA" id="ARBA00049940"/>
    </source>
</evidence>
<protein>
    <recommendedName>
        <fullName evidence="10">Fluoride-specific ion channel FluC</fullName>
    </recommendedName>
</protein>
<feature type="transmembrane region" description="Helical" evidence="10">
    <location>
        <begin position="66"/>
        <end position="88"/>
    </location>
</feature>
<dbReference type="STRING" id="499555.BJL86_0158"/>
<sequence length="119" mass="12244">MTAVFFVLAAALGGGARYLLDSSVKNRLSPTGPAGVLAVNVLGSALFGVATGLLDGDTIGYAEWSVLAGFCGAFTTYSTAAVEVAYLFRGRRWALGLAYWLGMAVACIGVAWLGFVGAR</sequence>
<dbReference type="AlphaFoldDB" id="A0A173LGQ3"/>
<evidence type="ECO:0000313" key="12">
    <source>
        <dbReference type="Proteomes" id="UP000186104"/>
    </source>
</evidence>
<dbReference type="RefSeq" id="WP_067475349.1">
    <property type="nucleotide sequence ID" value="NZ_CP015961.1"/>
</dbReference>
<keyword evidence="10" id="KW-0813">Transport</keyword>
<keyword evidence="5 10" id="KW-0472">Membrane</keyword>
<comment type="catalytic activity">
    <reaction evidence="8">
        <text>fluoride(in) = fluoride(out)</text>
        <dbReference type="Rhea" id="RHEA:76159"/>
        <dbReference type="ChEBI" id="CHEBI:17051"/>
    </reaction>
    <physiologicalReaction direction="left-to-right" evidence="8">
        <dbReference type="Rhea" id="RHEA:76160"/>
    </physiologicalReaction>
</comment>
<dbReference type="PANTHER" id="PTHR28259">
    <property type="entry name" value="FLUORIDE EXPORT PROTEIN 1-RELATED"/>
    <property type="match status" value="1"/>
</dbReference>
<evidence type="ECO:0000256" key="1">
    <source>
        <dbReference type="ARBA" id="ARBA00004651"/>
    </source>
</evidence>
<dbReference type="GO" id="GO:0046872">
    <property type="term" value="F:metal ion binding"/>
    <property type="evidence" value="ECO:0007669"/>
    <property type="project" value="UniProtKB-KW"/>
</dbReference>
<feature type="transmembrane region" description="Helical" evidence="10">
    <location>
        <begin position="94"/>
        <end position="116"/>
    </location>
</feature>